<evidence type="ECO:0000313" key="4">
    <source>
        <dbReference type="Proteomes" id="UP001295740"/>
    </source>
</evidence>
<dbReference type="InterPro" id="IPR003593">
    <property type="entry name" value="AAA+_ATPase"/>
</dbReference>
<dbReference type="Pfam" id="PF23232">
    <property type="entry name" value="AAA_lid_13"/>
    <property type="match status" value="1"/>
</dbReference>
<dbReference type="Pfam" id="PF00004">
    <property type="entry name" value="AAA"/>
    <property type="match status" value="1"/>
</dbReference>
<evidence type="ECO:0000259" key="2">
    <source>
        <dbReference type="SMART" id="SM00382"/>
    </source>
</evidence>
<accession>A0AAI8V895</accession>
<dbReference type="AlphaFoldDB" id="A0AAI8V895"/>
<protein>
    <submittedName>
        <fullName evidence="3">Uu.00g027250.m01.CDS01</fullName>
    </submittedName>
</protein>
<feature type="compositionally biased region" description="Basic and acidic residues" evidence="1">
    <location>
        <begin position="277"/>
        <end position="288"/>
    </location>
</feature>
<dbReference type="Proteomes" id="UP001295740">
    <property type="component" value="Unassembled WGS sequence"/>
</dbReference>
<feature type="compositionally biased region" description="Basic and acidic residues" evidence="1">
    <location>
        <begin position="303"/>
        <end position="330"/>
    </location>
</feature>
<proteinExistence type="predicted"/>
<dbReference type="InterPro" id="IPR003959">
    <property type="entry name" value="ATPase_AAA_core"/>
</dbReference>
<dbReference type="GO" id="GO:0016887">
    <property type="term" value="F:ATP hydrolysis activity"/>
    <property type="evidence" value="ECO:0007669"/>
    <property type="project" value="InterPro"/>
</dbReference>
<dbReference type="InterPro" id="IPR027417">
    <property type="entry name" value="P-loop_NTPase"/>
</dbReference>
<comment type="caution">
    <text evidence="3">The sequence shown here is derived from an EMBL/GenBank/DDBJ whole genome shotgun (WGS) entry which is preliminary data.</text>
</comment>
<dbReference type="PANTHER" id="PTHR46411:SF2">
    <property type="entry name" value="AAA+ ATPASE DOMAIN-CONTAINING PROTEIN"/>
    <property type="match status" value="1"/>
</dbReference>
<gene>
    <name evidence="3" type="ORF">KHLLAP_LOCUS340</name>
</gene>
<dbReference type="SUPFAM" id="SSF52540">
    <property type="entry name" value="P-loop containing nucleoside triphosphate hydrolases"/>
    <property type="match status" value="1"/>
</dbReference>
<feature type="compositionally biased region" description="Low complexity" evidence="1">
    <location>
        <begin position="290"/>
        <end position="302"/>
    </location>
</feature>
<sequence>MVKNHLDSKVPKSSSLKSRELDIVRGKGKGPIILLYGPPGVGKTSTAETIAAYTTPPRPLYPITCGDLGSTASEIQAHLQDHFKLAHRWNCVLLLHEPDVYLAERNLQDLTRNGIVSVFLRTLEYYSGILFLTSNREGSIDEAFKSRIHVALHYKPINLAVIRKIWSNMLAGIENDNQECQDRCAIEFNKDDLIQWAEDHFDKHDRKTHHTRYGIDDVTATWNGRQIRDAFQTAIADEEPKWNKIKLTPKHFTKVEAVVDEFQSYLEGVRGTSDEVRARNENLRDDRWGTPSAAARSAYPTAADEKPRRKEVGKDKGPASAATERRREKAPIISLDKAYGDDVGRDGGQSEDLCSDSEDDDDDDDDEDDDKEDGEEDDSETAEA</sequence>
<feature type="compositionally biased region" description="Acidic residues" evidence="1">
    <location>
        <begin position="353"/>
        <end position="384"/>
    </location>
</feature>
<dbReference type="GO" id="GO:0005524">
    <property type="term" value="F:ATP binding"/>
    <property type="evidence" value="ECO:0007669"/>
    <property type="project" value="InterPro"/>
</dbReference>
<evidence type="ECO:0000256" key="1">
    <source>
        <dbReference type="SAM" id="MobiDB-lite"/>
    </source>
</evidence>
<organism evidence="3 4">
    <name type="scientific">Anthostomella pinea</name>
    <dbReference type="NCBI Taxonomy" id="933095"/>
    <lineage>
        <taxon>Eukaryota</taxon>
        <taxon>Fungi</taxon>
        <taxon>Dikarya</taxon>
        <taxon>Ascomycota</taxon>
        <taxon>Pezizomycotina</taxon>
        <taxon>Sordariomycetes</taxon>
        <taxon>Xylariomycetidae</taxon>
        <taxon>Xylariales</taxon>
        <taxon>Xylariaceae</taxon>
        <taxon>Anthostomella</taxon>
    </lineage>
</organism>
<keyword evidence="4" id="KW-1185">Reference proteome</keyword>
<feature type="region of interest" description="Disordered" evidence="1">
    <location>
        <begin position="277"/>
        <end position="384"/>
    </location>
</feature>
<dbReference type="InterPro" id="IPR056599">
    <property type="entry name" value="AAA_lid_fung"/>
</dbReference>
<dbReference type="Gene3D" id="3.40.50.300">
    <property type="entry name" value="P-loop containing nucleotide triphosphate hydrolases"/>
    <property type="match status" value="1"/>
</dbReference>
<evidence type="ECO:0000313" key="3">
    <source>
        <dbReference type="EMBL" id="CAJ2499872.1"/>
    </source>
</evidence>
<dbReference type="SMART" id="SM00382">
    <property type="entry name" value="AAA"/>
    <property type="match status" value="1"/>
</dbReference>
<dbReference type="PANTHER" id="PTHR46411">
    <property type="entry name" value="FAMILY ATPASE, PUTATIVE-RELATED"/>
    <property type="match status" value="1"/>
</dbReference>
<reference evidence="3" key="1">
    <citation type="submission" date="2023-10" db="EMBL/GenBank/DDBJ databases">
        <authorList>
            <person name="Hackl T."/>
        </authorList>
    </citation>
    <scope>NUCLEOTIDE SEQUENCE</scope>
</reference>
<dbReference type="EMBL" id="CAUWAG010000003">
    <property type="protein sequence ID" value="CAJ2499872.1"/>
    <property type="molecule type" value="Genomic_DNA"/>
</dbReference>
<feature type="domain" description="AAA+ ATPase" evidence="2">
    <location>
        <begin position="29"/>
        <end position="158"/>
    </location>
</feature>
<name>A0AAI8V895_9PEZI</name>